<evidence type="ECO:0000313" key="1">
    <source>
        <dbReference type="EMBL" id="MFC5910482.1"/>
    </source>
</evidence>
<dbReference type="EMBL" id="JBHSQJ010000122">
    <property type="protein sequence ID" value="MFC5910482.1"/>
    <property type="molecule type" value="Genomic_DNA"/>
</dbReference>
<evidence type="ECO:0008006" key="3">
    <source>
        <dbReference type="Google" id="ProtNLM"/>
    </source>
</evidence>
<sequence length="251" mass="26501">MGTGDVVLVVLDARTGRQVDLMPPGRRHLRVCVHVDAPGGLLGVRDLRILLVADVLLRAGEAQGLQVFLVRTGPELTPHQAKALEQELIRYSVTPPAEAGLEPGAVDVHVASRTTRGAGAWLMVGEAATGSAAQLVGNGEVDHLALRLALLSRPHAAAAGLPGEKLALAARTLAHYRTAVARWAHTPSSPVPEPLQRRIRGAVAADLDTPALVELLKEIESHPLLGDGARFETFALVDRVLGVGLTRDIGR</sequence>
<organism evidence="1 2">
    <name type="scientific">Streptacidiphilus monticola</name>
    <dbReference type="NCBI Taxonomy" id="2161674"/>
    <lineage>
        <taxon>Bacteria</taxon>
        <taxon>Bacillati</taxon>
        <taxon>Actinomycetota</taxon>
        <taxon>Actinomycetes</taxon>
        <taxon>Kitasatosporales</taxon>
        <taxon>Streptomycetaceae</taxon>
        <taxon>Streptacidiphilus</taxon>
    </lineage>
</organism>
<gene>
    <name evidence="1" type="ORF">ACFP3V_25105</name>
</gene>
<evidence type="ECO:0000313" key="2">
    <source>
        <dbReference type="Proteomes" id="UP001596174"/>
    </source>
</evidence>
<accession>A0ABW1G8M1</accession>
<protein>
    <recommendedName>
        <fullName evidence="3">Cysteinyl-tRNA synthetase</fullName>
    </recommendedName>
</protein>
<comment type="caution">
    <text evidence="1">The sequence shown here is derived from an EMBL/GenBank/DDBJ whole genome shotgun (WGS) entry which is preliminary data.</text>
</comment>
<name>A0ABW1G8M1_9ACTN</name>
<proteinExistence type="predicted"/>
<dbReference type="RefSeq" id="WP_380587734.1">
    <property type="nucleotide sequence ID" value="NZ_JBHSQJ010000122.1"/>
</dbReference>
<reference evidence="2" key="1">
    <citation type="journal article" date="2019" name="Int. J. Syst. Evol. Microbiol.">
        <title>The Global Catalogue of Microorganisms (GCM) 10K type strain sequencing project: providing services to taxonomists for standard genome sequencing and annotation.</title>
        <authorList>
            <consortium name="The Broad Institute Genomics Platform"/>
            <consortium name="The Broad Institute Genome Sequencing Center for Infectious Disease"/>
            <person name="Wu L."/>
            <person name="Ma J."/>
        </authorList>
    </citation>
    <scope>NUCLEOTIDE SEQUENCE [LARGE SCALE GENOMIC DNA]</scope>
    <source>
        <strain evidence="2">JCM 4816</strain>
    </source>
</reference>
<keyword evidence="2" id="KW-1185">Reference proteome</keyword>
<dbReference type="Gene3D" id="1.20.120.640">
    <property type="entry name" value="Anticodon-binding domain of a subclass of class I aminoacyl-tRNA synthetases"/>
    <property type="match status" value="1"/>
</dbReference>
<dbReference type="Proteomes" id="UP001596174">
    <property type="component" value="Unassembled WGS sequence"/>
</dbReference>